<dbReference type="InterPro" id="IPR036770">
    <property type="entry name" value="Ankyrin_rpt-contain_sf"/>
</dbReference>
<feature type="repeat" description="ANK" evidence="3">
    <location>
        <begin position="83"/>
        <end position="116"/>
    </location>
</feature>
<dbReference type="Gene3D" id="1.25.40.20">
    <property type="entry name" value="Ankyrin repeat-containing domain"/>
    <property type="match status" value="2"/>
</dbReference>
<feature type="repeat" description="ANK" evidence="3">
    <location>
        <begin position="50"/>
        <end position="82"/>
    </location>
</feature>
<dbReference type="InterPro" id="IPR011029">
    <property type="entry name" value="DEATH-like_dom_sf"/>
</dbReference>
<evidence type="ECO:0000256" key="1">
    <source>
        <dbReference type="ARBA" id="ARBA00022737"/>
    </source>
</evidence>
<dbReference type="Gene3D" id="1.10.533.10">
    <property type="entry name" value="Death Domain, Fas"/>
    <property type="match status" value="1"/>
</dbReference>
<dbReference type="AlphaFoldDB" id="A0AA36AZA9"/>
<name>A0AA36AZA9_OCTVU</name>
<evidence type="ECO:0000313" key="6">
    <source>
        <dbReference type="Proteomes" id="UP001162480"/>
    </source>
</evidence>
<accession>A0AA36AZA9</accession>
<feature type="repeat" description="ANK" evidence="3">
    <location>
        <begin position="16"/>
        <end position="49"/>
    </location>
</feature>
<protein>
    <submittedName>
        <fullName evidence="5">Ankyrin repeat RF_0381</fullName>
    </submittedName>
</protein>
<dbReference type="Pfam" id="PF00531">
    <property type="entry name" value="Death"/>
    <property type="match status" value="1"/>
</dbReference>
<dbReference type="Pfam" id="PF12796">
    <property type="entry name" value="Ank_2"/>
    <property type="match status" value="2"/>
</dbReference>
<dbReference type="PANTHER" id="PTHR24180:SF45">
    <property type="entry name" value="POLY [ADP-RIBOSE] POLYMERASE TANKYRASE"/>
    <property type="match status" value="1"/>
</dbReference>
<proteinExistence type="predicted"/>
<sequence>MSSLSSLQINKRFGRFGKTPLMLACEVGADRRIIEILIEAGGEVGANDFQGDTALHLAVFGHRLEALELLLSRGSRVNPRDVHGQTPLHWACSLGYFHTVDILLGDNGIDANVVNNDGDTPLHAAVQKQRYVIVSKMLSKCCTSLNMKTEERLSGVVVARYLANQGADFHQRNNNNNTPLDLIKDPNLRKKLETFLPPQCLLCRNKTATIKFLPCGHFVTCETCSKISHKRCLKCGKLVTSRTGDGRELGIKQVDLNIIRSDFPNDTAEQGFQMLYKWFQCCDPANRTLKTLTEALKEFECFDALECLSLDTN</sequence>
<dbReference type="PANTHER" id="PTHR24180">
    <property type="entry name" value="CYCLIN-DEPENDENT KINASE INHIBITOR 2C-RELATED"/>
    <property type="match status" value="1"/>
</dbReference>
<dbReference type="PROSITE" id="PS50088">
    <property type="entry name" value="ANK_REPEAT"/>
    <property type="match status" value="3"/>
</dbReference>
<evidence type="ECO:0000313" key="5">
    <source>
        <dbReference type="EMBL" id="CAI9725073.1"/>
    </source>
</evidence>
<dbReference type="GO" id="GO:0007165">
    <property type="term" value="P:signal transduction"/>
    <property type="evidence" value="ECO:0007669"/>
    <property type="project" value="InterPro"/>
</dbReference>
<dbReference type="Proteomes" id="UP001162480">
    <property type="component" value="Chromosome 6"/>
</dbReference>
<keyword evidence="1" id="KW-0677">Repeat</keyword>
<dbReference type="EMBL" id="OX597819">
    <property type="protein sequence ID" value="CAI9725073.1"/>
    <property type="molecule type" value="Genomic_DNA"/>
</dbReference>
<dbReference type="Gene3D" id="3.30.40.10">
    <property type="entry name" value="Zinc/RING finger domain, C3HC4 (zinc finger)"/>
    <property type="match status" value="1"/>
</dbReference>
<gene>
    <name evidence="5" type="ORF">OCTVUL_1B027822</name>
</gene>
<dbReference type="InterPro" id="IPR051637">
    <property type="entry name" value="Ank_repeat_dom-contain_49"/>
</dbReference>
<dbReference type="PROSITE" id="PS50017">
    <property type="entry name" value="DEATH_DOMAIN"/>
    <property type="match status" value="1"/>
</dbReference>
<dbReference type="InterPro" id="IPR000488">
    <property type="entry name" value="Death_dom"/>
</dbReference>
<evidence type="ECO:0000256" key="3">
    <source>
        <dbReference type="PROSITE-ProRule" id="PRU00023"/>
    </source>
</evidence>
<keyword evidence="6" id="KW-1185">Reference proteome</keyword>
<reference evidence="5" key="1">
    <citation type="submission" date="2023-08" db="EMBL/GenBank/DDBJ databases">
        <authorList>
            <person name="Alioto T."/>
            <person name="Alioto T."/>
            <person name="Gomez Garrido J."/>
        </authorList>
    </citation>
    <scope>NUCLEOTIDE SEQUENCE</scope>
</reference>
<evidence type="ECO:0000256" key="2">
    <source>
        <dbReference type="ARBA" id="ARBA00023043"/>
    </source>
</evidence>
<evidence type="ECO:0000259" key="4">
    <source>
        <dbReference type="PROSITE" id="PS50017"/>
    </source>
</evidence>
<feature type="domain" description="Death" evidence="4">
    <location>
        <begin position="246"/>
        <end position="312"/>
    </location>
</feature>
<dbReference type="SUPFAM" id="SSF47986">
    <property type="entry name" value="DEATH domain"/>
    <property type="match status" value="1"/>
</dbReference>
<dbReference type="CDD" id="cd01670">
    <property type="entry name" value="Death"/>
    <property type="match status" value="1"/>
</dbReference>
<dbReference type="PROSITE" id="PS50297">
    <property type="entry name" value="ANK_REP_REGION"/>
    <property type="match status" value="3"/>
</dbReference>
<dbReference type="SMART" id="SM00248">
    <property type="entry name" value="ANK"/>
    <property type="match status" value="4"/>
</dbReference>
<dbReference type="InterPro" id="IPR002110">
    <property type="entry name" value="Ankyrin_rpt"/>
</dbReference>
<organism evidence="5 6">
    <name type="scientific">Octopus vulgaris</name>
    <name type="common">Common octopus</name>
    <dbReference type="NCBI Taxonomy" id="6645"/>
    <lineage>
        <taxon>Eukaryota</taxon>
        <taxon>Metazoa</taxon>
        <taxon>Spiralia</taxon>
        <taxon>Lophotrochozoa</taxon>
        <taxon>Mollusca</taxon>
        <taxon>Cephalopoda</taxon>
        <taxon>Coleoidea</taxon>
        <taxon>Octopodiformes</taxon>
        <taxon>Octopoda</taxon>
        <taxon>Incirrata</taxon>
        <taxon>Octopodidae</taxon>
        <taxon>Octopus</taxon>
    </lineage>
</organism>
<keyword evidence="2 3" id="KW-0040">ANK repeat</keyword>
<dbReference type="InterPro" id="IPR013083">
    <property type="entry name" value="Znf_RING/FYVE/PHD"/>
</dbReference>
<dbReference type="SUPFAM" id="SSF48403">
    <property type="entry name" value="Ankyrin repeat"/>
    <property type="match status" value="1"/>
</dbReference>
<dbReference type="Pfam" id="PF13920">
    <property type="entry name" value="zf-C3HC4_3"/>
    <property type="match status" value="1"/>
</dbReference>